<keyword evidence="3" id="KW-0804">Transcription</keyword>
<accession>A0ABQ4KL21</accession>
<dbReference type="SMART" id="SM00342">
    <property type="entry name" value="HTH_ARAC"/>
    <property type="match status" value="1"/>
</dbReference>
<dbReference type="Gene3D" id="1.10.10.60">
    <property type="entry name" value="Homeodomain-like"/>
    <property type="match status" value="2"/>
</dbReference>
<dbReference type="CDD" id="cd17536">
    <property type="entry name" value="REC_YesN-like"/>
    <property type="match status" value="1"/>
</dbReference>
<evidence type="ECO:0000256" key="3">
    <source>
        <dbReference type="ARBA" id="ARBA00023163"/>
    </source>
</evidence>
<dbReference type="EMBL" id="BORB01000027">
    <property type="protein sequence ID" value="GIN58650.1"/>
    <property type="molecule type" value="Genomic_DNA"/>
</dbReference>
<dbReference type="Pfam" id="PF00072">
    <property type="entry name" value="Response_reg"/>
    <property type="match status" value="1"/>
</dbReference>
<reference evidence="7 8" key="1">
    <citation type="submission" date="2021-03" db="EMBL/GenBank/DDBJ databases">
        <title>Antimicrobial resistance genes in bacteria isolated from Japanese honey, and their potential for conferring macrolide and lincosamide resistance in the American foulbrood pathogen Paenibacillus larvae.</title>
        <authorList>
            <person name="Okamoto M."/>
            <person name="Kumagai M."/>
            <person name="Kanamori H."/>
            <person name="Takamatsu D."/>
        </authorList>
    </citation>
    <scope>NUCLEOTIDE SEQUENCE [LARGE SCALE GENOMIC DNA]</scope>
    <source>
        <strain evidence="7 8">J8TS2</strain>
    </source>
</reference>
<dbReference type="SMART" id="SM00448">
    <property type="entry name" value="REC"/>
    <property type="match status" value="1"/>
</dbReference>
<dbReference type="Proteomes" id="UP000679950">
    <property type="component" value="Unassembled WGS sequence"/>
</dbReference>
<evidence type="ECO:0000313" key="7">
    <source>
        <dbReference type="EMBL" id="GIN58650.1"/>
    </source>
</evidence>
<keyword evidence="8" id="KW-1185">Reference proteome</keyword>
<dbReference type="PANTHER" id="PTHR43280:SF2">
    <property type="entry name" value="HTH-TYPE TRANSCRIPTIONAL REGULATOR EXSA"/>
    <property type="match status" value="1"/>
</dbReference>
<dbReference type="PROSITE" id="PS50110">
    <property type="entry name" value="RESPONSE_REGULATORY"/>
    <property type="match status" value="1"/>
</dbReference>
<comment type="caution">
    <text evidence="7">The sequence shown here is derived from an EMBL/GenBank/DDBJ whole genome shotgun (WGS) entry which is preliminary data.</text>
</comment>
<dbReference type="InterPro" id="IPR018060">
    <property type="entry name" value="HTH_AraC"/>
</dbReference>
<evidence type="ECO:0000256" key="4">
    <source>
        <dbReference type="PROSITE-ProRule" id="PRU00169"/>
    </source>
</evidence>
<dbReference type="PANTHER" id="PTHR43280">
    <property type="entry name" value="ARAC-FAMILY TRANSCRIPTIONAL REGULATOR"/>
    <property type="match status" value="1"/>
</dbReference>
<name>A0ABQ4KL21_9BACI</name>
<dbReference type="InterPro" id="IPR001789">
    <property type="entry name" value="Sig_transdc_resp-reg_receiver"/>
</dbReference>
<dbReference type="Gene3D" id="3.40.50.2300">
    <property type="match status" value="1"/>
</dbReference>
<evidence type="ECO:0000313" key="8">
    <source>
        <dbReference type="Proteomes" id="UP000679950"/>
    </source>
</evidence>
<gene>
    <name evidence="7" type="ORF">J8TS2_29690</name>
</gene>
<feature type="domain" description="Response regulatory" evidence="6">
    <location>
        <begin position="3"/>
        <end position="120"/>
    </location>
</feature>
<evidence type="ECO:0008006" key="9">
    <source>
        <dbReference type="Google" id="ProtNLM"/>
    </source>
</evidence>
<dbReference type="RefSeq" id="WP_212966795.1">
    <property type="nucleotide sequence ID" value="NZ_BORB01000027.1"/>
</dbReference>
<dbReference type="PROSITE" id="PS01124">
    <property type="entry name" value="HTH_ARAC_FAMILY_2"/>
    <property type="match status" value="1"/>
</dbReference>
<dbReference type="SUPFAM" id="SSF52172">
    <property type="entry name" value="CheY-like"/>
    <property type="match status" value="1"/>
</dbReference>
<evidence type="ECO:0000256" key="2">
    <source>
        <dbReference type="ARBA" id="ARBA00023125"/>
    </source>
</evidence>
<dbReference type="PRINTS" id="PR00032">
    <property type="entry name" value="HTHARAC"/>
</dbReference>
<dbReference type="InterPro" id="IPR011006">
    <property type="entry name" value="CheY-like_superfamily"/>
</dbReference>
<dbReference type="InterPro" id="IPR009057">
    <property type="entry name" value="Homeodomain-like_sf"/>
</dbReference>
<dbReference type="Pfam" id="PF12833">
    <property type="entry name" value="HTH_18"/>
    <property type="match status" value="1"/>
</dbReference>
<dbReference type="InterPro" id="IPR018062">
    <property type="entry name" value="HTH_AraC-typ_CS"/>
</dbReference>
<feature type="domain" description="HTH araC/xylS-type" evidence="5">
    <location>
        <begin position="358"/>
        <end position="456"/>
    </location>
</feature>
<evidence type="ECO:0000256" key="1">
    <source>
        <dbReference type="ARBA" id="ARBA00023015"/>
    </source>
</evidence>
<dbReference type="InterPro" id="IPR020449">
    <property type="entry name" value="Tscrpt_reg_AraC-type_HTH"/>
</dbReference>
<evidence type="ECO:0000259" key="5">
    <source>
        <dbReference type="PROSITE" id="PS01124"/>
    </source>
</evidence>
<evidence type="ECO:0000259" key="6">
    <source>
        <dbReference type="PROSITE" id="PS50110"/>
    </source>
</evidence>
<organism evidence="7 8">
    <name type="scientific">Lederbergia ruris</name>
    <dbReference type="NCBI Taxonomy" id="217495"/>
    <lineage>
        <taxon>Bacteria</taxon>
        <taxon>Bacillati</taxon>
        <taxon>Bacillota</taxon>
        <taxon>Bacilli</taxon>
        <taxon>Bacillales</taxon>
        <taxon>Bacillaceae</taxon>
        <taxon>Lederbergia</taxon>
    </lineage>
</organism>
<keyword evidence="4" id="KW-0597">Phosphoprotein</keyword>
<proteinExistence type="predicted"/>
<protein>
    <recommendedName>
        <fullName evidence="9">Response regulator</fullName>
    </recommendedName>
</protein>
<sequence>MIKVMVVEDDKLVRKNLINKLNWDNYGMRVVAEAKNGEKALEELNKVDVDLMITDLAMPIMSGIDLIREVRKLYPNIFVVVLTLHQDFEYIQEVMRLGAIDYIAKVELDDQTMGSTLLRIQHRIEKEISKYRSSSDEHMWIEDSIILLANKPIQTSNLLLSIISEQKVIKINDEIIVIKTNKQNQSLKIDNIISNQSIFDQLLIVRVNNQMENWNTWKQKLSEHKNSLLFYELNEENKIQVKDIDQLIFPALENDLYLKEIQTQLLSMEWIKDKEHLEELLLKVKNVRLNKLQINDLILVTINECSRVYSDFLSNTMQRNHIFHFWNDIEKQMRNIQHVISTSLYSQSVSVEANQCILEAISIIGKNLDAPLTANDVANQVNMSRSYFSICFKNITGHTFNEYIRIMRINKAKNYLSFTNLKIGTIAENVGYKDIRYFSNVFRQSTGLLPTEYRKRYMKY</sequence>
<keyword evidence="1" id="KW-0805">Transcription regulation</keyword>
<dbReference type="SUPFAM" id="SSF46689">
    <property type="entry name" value="Homeodomain-like"/>
    <property type="match status" value="2"/>
</dbReference>
<dbReference type="PROSITE" id="PS00041">
    <property type="entry name" value="HTH_ARAC_FAMILY_1"/>
    <property type="match status" value="1"/>
</dbReference>
<keyword evidence="2" id="KW-0238">DNA-binding</keyword>
<feature type="modified residue" description="4-aspartylphosphate" evidence="4">
    <location>
        <position position="55"/>
    </location>
</feature>